<dbReference type="AlphaFoldDB" id="A0A6C0HSR9"/>
<feature type="transmembrane region" description="Helical" evidence="2">
    <location>
        <begin position="6"/>
        <end position="24"/>
    </location>
</feature>
<name>A0A6C0HSR9_9ZZZZ</name>
<accession>A0A6C0HSR9</accession>
<evidence type="ECO:0000313" key="3">
    <source>
        <dbReference type="EMBL" id="QHT83721.1"/>
    </source>
</evidence>
<keyword evidence="2" id="KW-1133">Transmembrane helix</keyword>
<protein>
    <submittedName>
        <fullName evidence="3">Uncharacterized protein</fullName>
    </submittedName>
</protein>
<evidence type="ECO:0000256" key="1">
    <source>
        <dbReference type="SAM" id="MobiDB-lite"/>
    </source>
</evidence>
<feature type="region of interest" description="Disordered" evidence="1">
    <location>
        <begin position="65"/>
        <end position="87"/>
    </location>
</feature>
<evidence type="ECO:0000256" key="2">
    <source>
        <dbReference type="SAM" id="Phobius"/>
    </source>
</evidence>
<organism evidence="3">
    <name type="scientific">viral metagenome</name>
    <dbReference type="NCBI Taxonomy" id="1070528"/>
    <lineage>
        <taxon>unclassified sequences</taxon>
        <taxon>metagenomes</taxon>
        <taxon>organismal metagenomes</taxon>
    </lineage>
</organism>
<keyword evidence="2" id="KW-0472">Membrane</keyword>
<keyword evidence="2" id="KW-0812">Transmembrane</keyword>
<proteinExistence type="predicted"/>
<reference evidence="3" key="1">
    <citation type="journal article" date="2020" name="Nature">
        <title>Giant virus diversity and host interactions through global metagenomics.</title>
        <authorList>
            <person name="Schulz F."/>
            <person name="Roux S."/>
            <person name="Paez-Espino D."/>
            <person name="Jungbluth S."/>
            <person name="Walsh D.A."/>
            <person name="Denef V.J."/>
            <person name="McMahon K.D."/>
            <person name="Konstantinidis K.T."/>
            <person name="Eloe-Fadrosh E.A."/>
            <person name="Kyrpides N.C."/>
            <person name="Woyke T."/>
        </authorList>
    </citation>
    <scope>NUCLEOTIDE SEQUENCE</scope>
    <source>
        <strain evidence="3">GVMAG-M-3300023184-168</strain>
    </source>
</reference>
<feature type="transmembrane region" description="Helical" evidence="2">
    <location>
        <begin position="31"/>
        <end position="53"/>
    </location>
</feature>
<dbReference type="EMBL" id="MN740011">
    <property type="protein sequence ID" value="QHT83721.1"/>
    <property type="molecule type" value="Genomic_DNA"/>
</dbReference>
<sequence>MNWAVTIYSAILFFILTPNILVRLPPKSSKFVVAATHAVIFALIFHFTCKIVWKATSNMFEGFSEGTGPMESTGKMEPATKPKQQTM</sequence>